<name>Q8KBB2_CHLTE</name>
<evidence type="ECO:0000313" key="2">
    <source>
        <dbReference type="Proteomes" id="UP000001007"/>
    </source>
</evidence>
<dbReference type="KEGG" id="cte:CT1877"/>
<protein>
    <submittedName>
        <fullName evidence="1">Uncharacterized protein</fullName>
    </submittedName>
</protein>
<dbReference type="HOGENOM" id="CLU_2407929_0_0_10"/>
<dbReference type="EnsemblBacteria" id="AAM73096">
    <property type="protein sequence ID" value="AAM73096"/>
    <property type="gene ID" value="CT1877"/>
</dbReference>
<keyword evidence="2" id="KW-1185">Reference proteome</keyword>
<dbReference type="EMBL" id="AE006470">
    <property type="protein sequence ID" value="AAM73096.1"/>
    <property type="molecule type" value="Genomic_DNA"/>
</dbReference>
<proteinExistence type="predicted"/>
<dbReference type="RefSeq" id="WP_010933535.1">
    <property type="nucleotide sequence ID" value="NC_002932.3"/>
</dbReference>
<accession>Q8KBB2</accession>
<dbReference type="eggNOG" id="COG2988">
    <property type="taxonomic scope" value="Bacteria"/>
</dbReference>
<gene>
    <name evidence="1" type="ordered locus">CT1877</name>
</gene>
<dbReference type="STRING" id="194439.CT1877"/>
<dbReference type="OrthoDB" id="9782876at2"/>
<dbReference type="Proteomes" id="UP000001007">
    <property type="component" value="Chromosome"/>
</dbReference>
<organism evidence="1 2">
    <name type="scientific">Chlorobaculum tepidum (strain ATCC 49652 / DSM 12025 / NBRC 103806 / TLS)</name>
    <name type="common">Chlorobium tepidum</name>
    <dbReference type="NCBI Taxonomy" id="194439"/>
    <lineage>
        <taxon>Bacteria</taxon>
        <taxon>Pseudomonadati</taxon>
        <taxon>Chlorobiota</taxon>
        <taxon>Chlorobiia</taxon>
        <taxon>Chlorobiales</taxon>
        <taxon>Chlorobiaceae</taxon>
        <taxon>Chlorobaculum</taxon>
    </lineage>
</organism>
<reference evidence="1 2" key="1">
    <citation type="journal article" date="2002" name="Proc. Natl. Acad. Sci. U.S.A.">
        <title>The complete genome sequence of Chlorobium tepidum TLS, a photosynthetic, anaerobic, green-sulfur bacterium.</title>
        <authorList>
            <person name="Eisen J.A."/>
            <person name="Nelson K.E."/>
            <person name="Paulsen I.T."/>
            <person name="Heidelberg J.F."/>
            <person name="Wu M."/>
            <person name="Dodson R.J."/>
            <person name="Deboy R."/>
            <person name="Gwinn M.L."/>
            <person name="Nelson W.C."/>
            <person name="Haft D.H."/>
            <person name="Hickey E.K."/>
            <person name="Peterson J.D."/>
            <person name="Durkin A.S."/>
            <person name="Kolonay J.L."/>
            <person name="Yang F."/>
            <person name="Holt I."/>
            <person name="Umayam L.A."/>
            <person name="Mason T."/>
            <person name="Brenner M."/>
            <person name="Shea T.P."/>
            <person name="Parksey D."/>
            <person name="Nierman W.C."/>
            <person name="Feldblyum T.V."/>
            <person name="Hansen C.L."/>
            <person name="Craven M.B."/>
            <person name="Radune D."/>
            <person name="Vamathevan J."/>
            <person name="Khouri H."/>
            <person name="White O."/>
            <person name="Gruber T.M."/>
            <person name="Ketchum K.A."/>
            <person name="Venter J.C."/>
            <person name="Tettelin H."/>
            <person name="Bryant D.A."/>
            <person name="Fraser C.M."/>
        </authorList>
    </citation>
    <scope>NUCLEOTIDE SEQUENCE [LARGE SCALE GENOMIC DNA]</scope>
    <source>
        <strain evidence="2">ATCC 49652 / DSM 12025 / NBRC 103806 / TLS</strain>
    </source>
</reference>
<dbReference type="AlphaFoldDB" id="Q8KBB2"/>
<evidence type="ECO:0000313" key="1">
    <source>
        <dbReference type="EMBL" id="AAM73096.1"/>
    </source>
</evidence>
<sequence length="92" mass="10644">MEHLNQLPVPALHRFERVPEGTTLGSYRDTETPLLVIDNEERDVTSRSLDFSGQRIITKLPVVPSMFIRNVRVVMQDCLGYIMEPYKVKEKV</sequence>